<evidence type="ECO:0000313" key="2">
    <source>
        <dbReference type="EMBL" id="AIB03189.1"/>
    </source>
</evidence>
<evidence type="ECO:0000313" key="3">
    <source>
        <dbReference type="Proteomes" id="UP000121539"/>
    </source>
</evidence>
<dbReference type="InterPro" id="IPR008566">
    <property type="entry name" value="DUF848"/>
</dbReference>
<dbReference type="RefSeq" id="YP_009042013.1">
    <property type="nucleotide sequence ID" value="NC_024303.1"/>
</dbReference>
<dbReference type="GeneID" id="19620167"/>
<protein>
    <submittedName>
        <fullName evidence="2">ORF35</fullName>
    </submittedName>
</protein>
<dbReference type="KEGG" id="vg:19620167"/>
<evidence type="ECO:0000256" key="1">
    <source>
        <dbReference type="SAM" id="Coils"/>
    </source>
</evidence>
<feature type="coiled-coil region" evidence="1">
    <location>
        <begin position="90"/>
        <end position="117"/>
    </location>
</feature>
<proteinExistence type="predicted"/>
<name>A0A060D311_9GAMA</name>
<sequence>MTQRTLTKEHIRNNLEIAINKQVSVNAADRFGIDSFLFKKQFEETQELIKFTKRKQHLSTFNKKVCGIDAEIKSKEQELLALSAFDKRKVARLENLAEKVAELRDDLELELSSYQEDDGSGCGCCAEHEEGLFDSDRDPSDTILQWRLARAPR</sequence>
<gene>
    <name evidence="2" type="ORF">BoHV6ORF35</name>
</gene>
<organism evidence="2 3">
    <name type="scientific">Bovine gammaherpesvirus 6</name>
    <dbReference type="NCBI Taxonomy" id="1504288"/>
    <lineage>
        <taxon>Viruses</taxon>
        <taxon>Duplodnaviria</taxon>
        <taxon>Heunggongvirae</taxon>
        <taxon>Peploviricota</taxon>
        <taxon>Herviviricetes</taxon>
        <taxon>Herpesvirales</taxon>
        <taxon>Orthoherpesviridae</taxon>
        <taxon>Gammaherpesvirinae</taxon>
        <taxon>Macavirus</taxon>
        <taxon>Macavirus bovinegamma6</taxon>
    </lineage>
</organism>
<keyword evidence="3" id="KW-1185">Reference proteome</keyword>
<dbReference type="EMBL" id="KJ705001">
    <property type="protein sequence ID" value="AIB03189.1"/>
    <property type="molecule type" value="Genomic_DNA"/>
</dbReference>
<accession>A0A060D311</accession>
<dbReference type="Proteomes" id="UP000121539">
    <property type="component" value="Segment"/>
</dbReference>
<reference evidence="2 3" key="1">
    <citation type="journal article" date="2014" name="J. Gen. Virol.">
        <title>Novel gammaherpesvirus functions encoded by bovine herpesvirus 6 (bovine lymphotropic virus).</title>
        <authorList>
            <person name="Jia J."/>
            <person name="Delhon G."/>
            <person name="Tulman E.R."/>
            <person name="Diel D.G."/>
            <person name="Osorio F.A."/>
            <person name="Wen X."/>
            <person name="Kutish G.F."/>
            <person name="Rock D.L."/>
        </authorList>
    </citation>
    <scope>NUCLEOTIDE SEQUENCE [LARGE SCALE GENOMIC DNA]</scope>
    <source>
        <strain evidence="2">Pennsylvania 47</strain>
    </source>
</reference>
<dbReference type="OrthoDB" id="27023at10239"/>
<dbReference type="Pfam" id="PF05852">
    <property type="entry name" value="DUF848"/>
    <property type="match status" value="1"/>
</dbReference>
<keyword evidence="1" id="KW-0175">Coiled coil</keyword>